<feature type="transmembrane region" description="Helical" evidence="1">
    <location>
        <begin position="12"/>
        <end position="33"/>
    </location>
</feature>
<evidence type="ECO:0000313" key="2">
    <source>
        <dbReference type="EMBL" id="TWU01029.1"/>
    </source>
</evidence>
<comment type="caution">
    <text evidence="2">The sequence shown here is derived from an EMBL/GenBank/DDBJ whole genome shotgun (WGS) entry which is preliminary data.</text>
</comment>
<evidence type="ECO:0000313" key="3">
    <source>
        <dbReference type="Proteomes" id="UP000320176"/>
    </source>
</evidence>
<proteinExistence type="predicted"/>
<gene>
    <name evidence="2" type="ORF">Pla52n_44000</name>
</gene>
<accession>A0A5C6AP30</accession>
<name>A0A5C6AP30_9BACT</name>
<keyword evidence="1" id="KW-0472">Membrane</keyword>
<organism evidence="2 3">
    <name type="scientific">Stieleria varia</name>
    <dbReference type="NCBI Taxonomy" id="2528005"/>
    <lineage>
        <taxon>Bacteria</taxon>
        <taxon>Pseudomonadati</taxon>
        <taxon>Planctomycetota</taxon>
        <taxon>Planctomycetia</taxon>
        <taxon>Pirellulales</taxon>
        <taxon>Pirellulaceae</taxon>
        <taxon>Stieleria</taxon>
    </lineage>
</organism>
<keyword evidence="3" id="KW-1185">Reference proteome</keyword>
<evidence type="ECO:0000256" key="1">
    <source>
        <dbReference type="SAM" id="Phobius"/>
    </source>
</evidence>
<keyword evidence="1" id="KW-1133">Transmembrane helix</keyword>
<feature type="transmembrane region" description="Helical" evidence="1">
    <location>
        <begin position="39"/>
        <end position="63"/>
    </location>
</feature>
<dbReference type="EMBL" id="SJPN01000005">
    <property type="protein sequence ID" value="TWU01029.1"/>
    <property type="molecule type" value="Genomic_DNA"/>
</dbReference>
<keyword evidence="1" id="KW-0812">Transmembrane</keyword>
<dbReference type="AlphaFoldDB" id="A0A5C6AP30"/>
<sequence length="156" mass="17754">MIDSKHITTDTTVYATGSVLLVVFIGAVSGFLGTTTQSIALYVTLFLVPVCVTFFIRLSVWLLNRTCRYCREALATESENGEAFDMNPITERLKSTVDSKRLEEESYVARYARRRCSSDDVLRARSLRVQAEIELLRHEKMPRSWSDICGEGYGRR</sequence>
<protein>
    <submittedName>
        <fullName evidence="2">Uncharacterized protein</fullName>
    </submittedName>
</protein>
<dbReference type="Proteomes" id="UP000320176">
    <property type="component" value="Unassembled WGS sequence"/>
</dbReference>
<reference evidence="2 3" key="1">
    <citation type="submission" date="2019-02" db="EMBL/GenBank/DDBJ databases">
        <title>Deep-cultivation of Planctomycetes and their phenomic and genomic characterization uncovers novel biology.</title>
        <authorList>
            <person name="Wiegand S."/>
            <person name="Jogler M."/>
            <person name="Boedeker C."/>
            <person name="Pinto D."/>
            <person name="Vollmers J."/>
            <person name="Rivas-Marin E."/>
            <person name="Kohn T."/>
            <person name="Peeters S.H."/>
            <person name="Heuer A."/>
            <person name="Rast P."/>
            <person name="Oberbeckmann S."/>
            <person name="Bunk B."/>
            <person name="Jeske O."/>
            <person name="Meyerdierks A."/>
            <person name="Storesund J.E."/>
            <person name="Kallscheuer N."/>
            <person name="Luecker S."/>
            <person name="Lage O.M."/>
            <person name="Pohl T."/>
            <person name="Merkel B.J."/>
            <person name="Hornburger P."/>
            <person name="Mueller R.-W."/>
            <person name="Bruemmer F."/>
            <person name="Labrenz M."/>
            <person name="Spormann A.M."/>
            <person name="Op Den Camp H."/>
            <person name="Overmann J."/>
            <person name="Amann R."/>
            <person name="Jetten M.S.M."/>
            <person name="Mascher T."/>
            <person name="Medema M.H."/>
            <person name="Devos D.P."/>
            <person name="Kaster A.-K."/>
            <person name="Ovreas L."/>
            <person name="Rohde M."/>
            <person name="Galperin M.Y."/>
            <person name="Jogler C."/>
        </authorList>
    </citation>
    <scope>NUCLEOTIDE SEQUENCE [LARGE SCALE GENOMIC DNA]</scope>
    <source>
        <strain evidence="2 3">Pla52n</strain>
    </source>
</reference>